<feature type="compositionally biased region" description="Polar residues" evidence="23">
    <location>
        <begin position="790"/>
        <end position="805"/>
    </location>
</feature>
<dbReference type="Gene3D" id="3.30.420.10">
    <property type="entry name" value="Ribonuclease H-like superfamily/Ribonuclease H"/>
    <property type="match status" value="1"/>
</dbReference>
<dbReference type="PANTHER" id="PTHR42648">
    <property type="entry name" value="TRANSPOSASE, PUTATIVE-RELATED"/>
    <property type="match status" value="1"/>
</dbReference>
<dbReference type="Gene3D" id="4.10.60.10">
    <property type="entry name" value="Zinc finger, CCHC-type"/>
    <property type="match status" value="1"/>
</dbReference>
<evidence type="ECO:0000256" key="2">
    <source>
        <dbReference type="ARBA" id="ARBA00004496"/>
    </source>
</evidence>
<dbReference type="SUPFAM" id="SSF57756">
    <property type="entry name" value="Retrovirus zinc finger-like domains"/>
    <property type="match status" value="1"/>
</dbReference>
<keyword evidence="22" id="KW-0863">Zinc-finger</keyword>
<evidence type="ECO:0000256" key="14">
    <source>
        <dbReference type="ARBA" id="ARBA00022918"/>
    </source>
</evidence>
<comment type="function">
    <text evidence="18">Reverse transcriptase/ribonuclease H (RT) is a multifunctional enzyme that catalyzes the conversion of the retro-elements RNA genome into dsDNA within the VLP. The enzyme displays a DNA polymerase activity that can copy either DNA or RNA templates, and a ribonuclease H (RNase H) activity that cleaves the RNA strand of RNA-DNA heteroduplexes during plus-strand synthesis and hydrolyzes RNA primers. The conversion leads to a linear dsDNA copy of the retrotransposon that includes long terminal repeats (LTRs) at both ends.</text>
</comment>
<comment type="function">
    <text evidence="19">Integrase (IN) targets the VLP to the nucleus, where a subparticle preintegration complex (PIC) containing at least integrase and the newly synthesized dsDNA copy of the retrotransposon must transit the nuclear membrane. Once in the nucleus, integrase performs the integration of the dsDNA into the host genome.</text>
</comment>
<comment type="caution">
    <text evidence="26">The sequence shown here is derived from an EMBL/GenBank/DDBJ whole genome shotgun (WGS) entry which is preliminary data.</text>
</comment>
<evidence type="ECO:0000256" key="22">
    <source>
        <dbReference type="PROSITE-ProRule" id="PRU00047"/>
    </source>
</evidence>
<dbReference type="PROSITE" id="PS50994">
    <property type="entry name" value="INTEGRASE"/>
    <property type="match status" value="1"/>
</dbReference>
<dbReference type="SMART" id="SM00343">
    <property type="entry name" value="ZnF_C2HC"/>
    <property type="match status" value="1"/>
</dbReference>
<sequence length="819" mass="90466">MEIIFFWEWLNEDFAPGKLDFVIKIALEKCFSDEFSDSSLISTAGFELLAQLNQEVLDMSEHIVLTYMANFFAGFANTDAKKRENQMNVITGFKPEFSDVAKFFSIFQVGPKKVKSLAIYSRQNLNKSKGKFNGKFNKPKASKNGKGKTNGLICFNCGKLGHMAHNCKKPKKRLEKANISKVVPVVEKVHFSSELNGNNKSLKIMDGGSTHFVQSSLRQSNCIIEGLNGSLSCSLRGYYQLGPLLLTDACYCPGASINLISVSKLDNAGTTIAYDRGKVDVLNGGKIVMSGHLKNDGLYYVDSDKDEKGLFTRSTKIRAEDLPELHVRNTHASASELRNITKGTIPWSALQKTINNCSTCAANVNKSHGKGKGNYPEAKVEEKPLVGEKLVVDLIGPYCGKYDLILKDVDSQYLWYSILTRKSQASEETIGWLRKIMNQLNCFKLNVCFLRSDNEFHTMELEEFCNANGIAQEFISPGHSYQNGSAENANGLMVKRVQKLMFESGLPRKYWEMALKHAVFSHNVHSLHNKVSPYERYHHLFLGYDGTDKIIYYLKGDLKNGRVARTGDFNVDNVVYFPYYDCNKDHVLFETDKNEDVGSSSDIEYAIESAIESAASYAGGYGGGASKNVGGGSCEIIESNPVSPTLEPSPAPSAGALVNEAHAVNAVAVRDSGNKVAKATVEDVAEDDEMDYVEFFEYGFMRLNSQLATIQIHSRYPADSVRTGANEIASGVANTERVVANTERVVAVPRQEVSTNSTTSTAPVPTSTALVPTSNQLVPRPRPRSHAQKRSLTASNAPDTHSNFNDVDMNRLLAYNSCR</sequence>
<dbReference type="SUPFAM" id="SSF53098">
    <property type="entry name" value="Ribonuclease H-like"/>
    <property type="match status" value="1"/>
</dbReference>
<dbReference type="GO" id="GO:0005737">
    <property type="term" value="C:cytoplasm"/>
    <property type="evidence" value="ECO:0007669"/>
    <property type="project" value="UniProtKB-SubCell"/>
</dbReference>
<name>A0A9W7DEF9_AMBMO</name>
<keyword evidence="6" id="KW-0548">Nucleotidyltransferase</keyword>
<feature type="region of interest" description="Disordered" evidence="23">
    <location>
        <begin position="750"/>
        <end position="805"/>
    </location>
</feature>
<dbReference type="InterPro" id="IPR001584">
    <property type="entry name" value="Integrase_cat-core"/>
</dbReference>
<dbReference type="PANTHER" id="PTHR42648:SF11">
    <property type="entry name" value="TRANSPOSON TY4-P GAG-POL POLYPROTEIN"/>
    <property type="match status" value="1"/>
</dbReference>
<dbReference type="GO" id="GO:0005634">
    <property type="term" value="C:nucleus"/>
    <property type="evidence" value="ECO:0007669"/>
    <property type="project" value="UniProtKB-ARBA"/>
</dbReference>
<evidence type="ECO:0000256" key="1">
    <source>
        <dbReference type="ARBA" id="ARBA00000077"/>
    </source>
</evidence>
<dbReference type="InterPro" id="IPR036875">
    <property type="entry name" value="Znf_CCHC_sf"/>
</dbReference>
<protein>
    <submittedName>
        <fullName evidence="26">Unnamed protein product</fullName>
    </submittedName>
</protein>
<dbReference type="GO" id="GO:0003723">
    <property type="term" value="F:RNA binding"/>
    <property type="evidence" value="ECO:0007669"/>
    <property type="project" value="UniProtKB-KW"/>
</dbReference>
<evidence type="ECO:0000259" key="25">
    <source>
        <dbReference type="PROSITE" id="PS50994"/>
    </source>
</evidence>
<feature type="domain" description="CCHC-type" evidence="24">
    <location>
        <begin position="154"/>
        <end position="169"/>
    </location>
</feature>
<keyword evidence="3" id="KW-0963">Cytoplasm</keyword>
<evidence type="ECO:0000256" key="3">
    <source>
        <dbReference type="ARBA" id="ARBA00022490"/>
    </source>
</evidence>
<evidence type="ECO:0000256" key="6">
    <source>
        <dbReference type="ARBA" id="ARBA00022695"/>
    </source>
</evidence>
<comment type="catalytic activity">
    <reaction evidence="1">
        <text>Endonucleolytic cleavage to 5'-phosphomonoester.</text>
        <dbReference type="EC" id="3.1.26.4"/>
    </reaction>
</comment>
<proteinExistence type="predicted"/>
<dbReference type="Proteomes" id="UP001165063">
    <property type="component" value="Unassembled WGS sequence"/>
</dbReference>
<evidence type="ECO:0000256" key="9">
    <source>
        <dbReference type="ARBA" id="ARBA00022759"/>
    </source>
</evidence>
<keyword evidence="14" id="KW-0695">RNA-directed DNA polymerase</keyword>
<keyword evidence="4" id="KW-0815">Transposition</keyword>
<comment type="catalytic activity">
    <reaction evidence="20">
        <text>DNA(n) + a 2'-deoxyribonucleoside 5'-triphosphate = DNA(n+1) + diphosphate</text>
        <dbReference type="Rhea" id="RHEA:22508"/>
        <dbReference type="Rhea" id="RHEA-COMP:17339"/>
        <dbReference type="Rhea" id="RHEA-COMP:17340"/>
        <dbReference type="ChEBI" id="CHEBI:33019"/>
        <dbReference type="ChEBI" id="CHEBI:61560"/>
        <dbReference type="ChEBI" id="CHEBI:173112"/>
        <dbReference type="EC" id="2.7.7.49"/>
    </reaction>
</comment>
<keyword evidence="11" id="KW-0460">Magnesium</keyword>
<dbReference type="GO" id="GO:0003887">
    <property type="term" value="F:DNA-directed DNA polymerase activity"/>
    <property type="evidence" value="ECO:0007669"/>
    <property type="project" value="UniProtKB-KW"/>
</dbReference>
<dbReference type="InterPro" id="IPR012337">
    <property type="entry name" value="RNaseH-like_sf"/>
</dbReference>
<comment type="catalytic activity">
    <reaction evidence="21">
        <text>DNA(n) + a 2'-deoxyribonucleoside 5'-triphosphate = DNA(n+1) + diphosphate</text>
        <dbReference type="Rhea" id="RHEA:22508"/>
        <dbReference type="Rhea" id="RHEA-COMP:17339"/>
        <dbReference type="Rhea" id="RHEA-COMP:17340"/>
        <dbReference type="ChEBI" id="CHEBI:33019"/>
        <dbReference type="ChEBI" id="CHEBI:61560"/>
        <dbReference type="ChEBI" id="CHEBI:173112"/>
        <dbReference type="EC" id="2.7.7.7"/>
    </reaction>
</comment>
<dbReference type="GO" id="GO:0004523">
    <property type="term" value="F:RNA-DNA hybrid ribonuclease activity"/>
    <property type="evidence" value="ECO:0007669"/>
    <property type="project" value="UniProtKB-EC"/>
</dbReference>
<dbReference type="OrthoDB" id="4369127at2759"/>
<dbReference type="Pfam" id="PF00098">
    <property type="entry name" value="zf-CCHC"/>
    <property type="match status" value="1"/>
</dbReference>
<keyword evidence="12" id="KW-0694">RNA-binding</keyword>
<evidence type="ECO:0000256" key="15">
    <source>
        <dbReference type="ARBA" id="ARBA00022932"/>
    </source>
</evidence>
<keyword evidence="9" id="KW-0255">Endonuclease</keyword>
<keyword evidence="22" id="KW-0862">Zinc</keyword>
<evidence type="ECO:0000256" key="12">
    <source>
        <dbReference type="ARBA" id="ARBA00022884"/>
    </source>
</evidence>
<comment type="subcellular location">
    <subcellularLocation>
        <location evidence="2">Cytoplasm</location>
    </subcellularLocation>
</comment>
<evidence type="ECO:0000256" key="21">
    <source>
        <dbReference type="ARBA" id="ARBA00049244"/>
    </source>
</evidence>
<keyword evidence="8" id="KW-0479">Metal-binding</keyword>
<feature type="compositionally biased region" description="Low complexity" evidence="23">
    <location>
        <begin position="753"/>
        <end position="769"/>
    </location>
</feature>
<keyword evidence="17" id="KW-0233">DNA recombination</keyword>
<dbReference type="GO" id="GO:0008270">
    <property type="term" value="F:zinc ion binding"/>
    <property type="evidence" value="ECO:0007669"/>
    <property type="project" value="UniProtKB-KW"/>
</dbReference>
<evidence type="ECO:0000256" key="10">
    <source>
        <dbReference type="ARBA" id="ARBA00022801"/>
    </source>
</evidence>
<evidence type="ECO:0000256" key="16">
    <source>
        <dbReference type="ARBA" id="ARBA00023125"/>
    </source>
</evidence>
<evidence type="ECO:0000256" key="5">
    <source>
        <dbReference type="ARBA" id="ARBA00022679"/>
    </source>
</evidence>
<keyword evidence="15" id="KW-0239">DNA-directed DNA polymerase</keyword>
<dbReference type="InterPro" id="IPR001878">
    <property type="entry name" value="Znf_CCHC"/>
</dbReference>
<dbReference type="InterPro" id="IPR039537">
    <property type="entry name" value="Retrotran_Ty1/copia-like"/>
</dbReference>
<reference evidence="26" key="1">
    <citation type="submission" date="2023-04" db="EMBL/GenBank/DDBJ databases">
        <title>Ambrosiozyma monospora NBRC 1965.</title>
        <authorList>
            <person name="Ichikawa N."/>
            <person name="Sato H."/>
            <person name="Tonouchi N."/>
        </authorList>
    </citation>
    <scope>NUCLEOTIDE SEQUENCE</scope>
    <source>
        <strain evidence="26">NBRC 1965</strain>
    </source>
</reference>
<keyword evidence="16" id="KW-0238">DNA-binding</keyword>
<evidence type="ECO:0000259" key="24">
    <source>
        <dbReference type="PROSITE" id="PS50158"/>
    </source>
</evidence>
<dbReference type="EMBL" id="BSXU01000421">
    <property type="protein sequence ID" value="GMG20629.1"/>
    <property type="molecule type" value="Genomic_DNA"/>
</dbReference>
<evidence type="ECO:0000256" key="7">
    <source>
        <dbReference type="ARBA" id="ARBA00022722"/>
    </source>
</evidence>
<dbReference type="GO" id="GO:0003677">
    <property type="term" value="F:DNA binding"/>
    <property type="evidence" value="ECO:0007669"/>
    <property type="project" value="UniProtKB-KW"/>
</dbReference>
<keyword evidence="13" id="KW-0229">DNA integration</keyword>
<evidence type="ECO:0000313" key="26">
    <source>
        <dbReference type="EMBL" id="GMG20629.1"/>
    </source>
</evidence>
<feature type="domain" description="Integrase catalytic" evidence="25">
    <location>
        <begin position="380"/>
        <end position="541"/>
    </location>
</feature>
<evidence type="ECO:0000256" key="18">
    <source>
        <dbReference type="ARBA" id="ARBA00025590"/>
    </source>
</evidence>
<evidence type="ECO:0000256" key="17">
    <source>
        <dbReference type="ARBA" id="ARBA00023172"/>
    </source>
</evidence>
<organism evidence="26 27">
    <name type="scientific">Ambrosiozyma monospora</name>
    <name type="common">Yeast</name>
    <name type="synonym">Endomycopsis monosporus</name>
    <dbReference type="NCBI Taxonomy" id="43982"/>
    <lineage>
        <taxon>Eukaryota</taxon>
        <taxon>Fungi</taxon>
        <taxon>Dikarya</taxon>
        <taxon>Ascomycota</taxon>
        <taxon>Saccharomycotina</taxon>
        <taxon>Pichiomycetes</taxon>
        <taxon>Pichiales</taxon>
        <taxon>Pichiaceae</taxon>
        <taxon>Ambrosiozyma</taxon>
    </lineage>
</organism>
<evidence type="ECO:0000256" key="11">
    <source>
        <dbReference type="ARBA" id="ARBA00022842"/>
    </source>
</evidence>
<keyword evidence="27" id="KW-1185">Reference proteome</keyword>
<evidence type="ECO:0000256" key="8">
    <source>
        <dbReference type="ARBA" id="ARBA00022723"/>
    </source>
</evidence>
<dbReference type="GO" id="GO:0015074">
    <property type="term" value="P:DNA integration"/>
    <property type="evidence" value="ECO:0007669"/>
    <property type="project" value="UniProtKB-KW"/>
</dbReference>
<evidence type="ECO:0000256" key="23">
    <source>
        <dbReference type="SAM" id="MobiDB-lite"/>
    </source>
</evidence>
<dbReference type="GO" id="GO:0003964">
    <property type="term" value="F:RNA-directed DNA polymerase activity"/>
    <property type="evidence" value="ECO:0007669"/>
    <property type="project" value="UniProtKB-KW"/>
</dbReference>
<dbReference type="AlphaFoldDB" id="A0A9W7DEF9"/>
<evidence type="ECO:0000256" key="13">
    <source>
        <dbReference type="ARBA" id="ARBA00022908"/>
    </source>
</evidence>
<evidence type="ECO:0000313" key="27">
    <source>
        <dbReference type="Proteomes" id="UP001165063"/>
    </source>
</evidence>
<dbReference type="PROSITE" id="PS50158">
    <property type="entry name" value="ZF_CCHC"/>
    <property type="match status" value="1"/>
</dbReference>
<evidence type="ECO:0000256" key="20">
    <source>
        <dbReference type="ARBA" id="ARBA00048173"/>
    </source>
</evidence>
<dbReference type="InterPro" id="IPR036397">
    <property type="entry name" value="RNaseH_sf"/>
</dbReference>
<gene>
    <name evidence="26" type="ORF">Amon01_000137300</name>
</gene>
<keyword evidence="5" id="KW-0808">Transferase</keyword>
<evidence type="ECO:0000256" key="19">
    <source>
        <dbReference type="ARBA" id="ARBA00025615"/>
    </source>
</evidence>
<evidence type="ECO:0000256" key="4">
    <source>
        <dbReference type="ARBA" id="ARBA00022578"/>
    </source>
</evidence>
<accession>A0A9W7DEF9</accession>
<keyword evidence="7" id="KW-0540">Nuclease</keyword>
<dbReference type="GO" id="GO:0032196">
    <property type="term" value="P:transposition"/>
    <property type="evidence" value="ECO:0007669"/>
    <property type="project" value="UniProtKB-KW"/>
</dbReference>
<dbReference type="GO" id="GO:0006310">
    <property type="term" value="P:DNA recombination"/>
    <property type="evidence" value="ECO:0007669"/>
    <property type="project" value="UniProtKB-KW"/>
</dbReference>
<keyword evidence="10" id="KW-0378">Hydrolase</keyword>